<evidence type="ECO:0000313" key="7">
    <source>
        <dbReference type="EMBL" id="TCK60411.1"/>
    </source>
</evidence>
<evidence type="ECO:0000313" key="8">
    <source>
        <dbReference type="Proteomes" id="UP000294614"/>
    </source>
</evidence>
<comment type="subcellular location">
    <subcellularLocation>
        <location evidence="1">Cell membrane</location>
        <topology evidence="1">Multi-pass membrane protein</topology>
    </subcellularLocation>
</comment>
<gene>
    <name evidence="7" type="ORF">C8D98_1284</name>
</gene>
<dbReference type="Pfam" id="PF01810">
    <property type="entry name" value="LysE"/>
    <property type="match status" value="1"/>
</dbReference>
<organism evidence="7 8">
    <name type="scientific">Seleniivibrio woodruffii</name>
    <dbReference type="NCBI Taxonomy" id="1078050"/>
    <lineage>
        <taxon>Bacteria</taxon>
        <taxon>Pseudomonadati</taxon>
        <taxon>Deferribacterota</taxon>
        <taxon>Deferribacteres</taxon>
        <taxon>Deferribacterales</taxon>
        <taxon>Geovibrionaceae</taxon>
        <taxon>Seleniivibrio</taxon>
    </lineage>
</organism>
<feature type="transmembrane region" description="Helical" evidence="6">
    <location>
        <begin position="6"/>
        <end position="26"/>
    </location>
</feature>
<feature type="transmembrane region" description="Helical" evidence="6">
    <location>
        <begin position="176"/>
        <end position="197"/>
    </location>
</feature>
<keyword evidence="2" id="KW-1003">Cell membrane</keyword>
<name>A0A4V2PRX2_9BACT</name>
<dbReference type="RefSeq" id="WP_132873098.1">
    <property type="nucleotide sequence ID" value="NZ_SMGG01000004.1"/>
</dbReference>
<evidence type="ECO:0000256" key="4">
    <source>
        <dbReference type="ARBA" id="ARBA00022989"/>
    </source>
</evidence>
<dbReference type="PANTHER" id="PTHR30086:SF20">
    <property type="entry name" value="ARGININE EXPORTER PROTEIN ARGO-RELATED"/>
    <property type="match status" value="1"/>
</dbReference>
<dbReference type="OrthoDB" id="5638726at2"/>
<proteinExistence type="predicted"/>
<protein>
    <submittedName>
        <fullName evidence="7">L-lysine exporter family protein LysE/ArgO</fullName>
    </submittedName>
</protein>
<evidence type="ECO:0000256" key="2">
    <source>
        <dbReference type="ARBA" id="ARBA00022475"/>
    </source>
</evidence>
<keyword evidence="4 6" id="KW-1133">Transmembrane helix</keyword>
<dbReference type="Proteomes" id="UP000294614">
    <property type="component" value="Unassembled WGS sequence"/>
</dbReference>
<dbReference type="PANTHER" id="PTHR30086">
    <property type="entry name" value="ARGININE EXPORTER PROTEIN ARGO"/>
    <property type="match status" value="1"/>
</dbReference>
<dbReference type="GO" id="GO:0015171">
    <property type="term" value="F:amino acid transmembrane transporter activity"/>
    <property type="evidence" value="ECO:0007669"/>
    <property type="project" value="TreeGrafter"/>
</dbReference>
<evidence type="ECO:0000256" key="1">
    <source>
        <dbReference type="ARBA" id="ARBA00004651"/>
    </source>
</evidence>
<reference evidence="7 8" key="1">
    <citation type="submission" date="2019-03" db="EMBL/GenBank/DDBJ databases">
        <title>Genomic Encyclopedia of Type Strains, Phase IV (KMG-IV): sequencing the most valuable type-strain genomes for metagenomic binning, comparative biology and taxonomic classification.</title>
        <authorList>
            <person name="Goeker M."/>
        </authorList>
    </citation>
    <scope>NUCLEOTIDE SEQUENCE [LARGE SCALE GENOMIC DNA]</scope>
    <source>
        <strain evidence="7 8">DSM 24984</strain>
    </source>
</reference>
<keyword evidence="5 6" id="KW-0472">Membrane</keyword>
<feature type="transmembrane region" description="Helical" evidence="6">
    <location>
        <begin position="106"/>
        <end position="124"/>
    </location>
</feature>
<feature type="transmembrane region" description="Helical" evidence="6">
    <location>
        <begin position="144"/>
        <end position="164"/>
    </location>
</feature>
<dbReference type="AlphaFoldDB" id="A0A4V2PRX2"/>
<dbReference type="EMBL" id="SMGG01000004">
    <property type="protein sequence ID" value="TCK60411.1"/>
    <property type="molecule type" value="Genomic_DNA"/>
</dbReference>
<evidence type="ECO:0000256" key="3">
    <source>
        <dbReference type="ARBA" id="ARBA00022692"/>
    </source>
</evidence>
<sequence length="198" mass="21282">MTAFVSGFSTGAGLIIAIGAQNAFVLTQSVKRNHHFKVALICAFFDVLFIMTGVAGVGSYVASNPTLMAWTTWGGALFLYWYGFLSLKSAFSHRKMELSDETDSSVKKTLLATIAVTVLNPHVYLDTVLLVGSISAGFMGNGRYVFGLGASTASVLWFFALVLFGSALARVFARPIVWRILDGVVCCTMWGVATSLII</sequence>
<feature type="transmembrane region" description="Helical" evidence="6">
    <location>
        <begin position="67"/>
        <end position="85"/>
    </location>
</feature>
<evidence type="ECO:0000256" key="6">
    <source>
        <dbReference type="SAM" id="Phobius"/>
    </source>
</evidence>
<dbReference type="GO" id="GO:0005886">
    <property type="term" value="C:plasma membrane"/>
    <property type="evidence" value="ECO:0007669"/>
    <property type="project" value="UniProtKB-SubCell"/>
</dbReference>
<feature type="transmembrane region" description="Helical" evidence="6">
    <location>
        <begin position="38"/>
        <end position="61"/>
    </location>
</feature>
<comment type="caution">
    <text evidence="7">The sequence shown here is derived from an EMBL/GenBank/DDBJ whole genome shotgun (WGS) entry which is preliminary data.</text>
</comment>
<accession>A0A4V2PRX2</accession>
<keyword evidence="3 6" id="KW-0812">Transmembrane</keyword>
<dbReference type="InterPro" id="IPR001123">
    <property type="entry name" value="LeuE-type"/>
</dbReference>
<keyword evidence="8" id="KW-1185">Reference proteome</keyword>
<evidence type="ECO:0000256" key="5">
    <source>
        <dbReference type="ARBA" id="ARBA00023136"/>
    </source>
</evidence>